<evidence type="ECO:0000256" key="1">
    <source>
        <dbReference type="SAM" id="MobiDB-lite"/>
    </source>
</evidence>
<dbReference type="PROSITE" id="PS51257">
    <property type="entry name" value="PROKAR_LIPOPROTEIN"/>
    <property type="match status" value="1"/>
</dbReference>
<proteinExistence type="predicted"/>
<feature type="signal peptide" evidence="2">
    <location>
        <begin position="1"/>
        <end position="21"/>
    </location>
</feature>
<dbReference type="RefSeq" id="WP_167933102.1">
    <property type="nucleotide sequence ID" value="NZ_JAAVJB010000058.1"/>
</dbReference>
<reference evidence="3 4" key="1">
    <citation type="submission" date="2020-03" db="EMBL/GenBank/DDBJ databases">
        <title>Draft genome of Streptomyces sp. ventii, isolated from the Axial Seamount in the Pacific Ocean, and resequencing of the two type strains Streptomyces lonarensis strain NCL 716 and Streptomyces bohaiensis strain 11A07.</title>
        <authorList>
            <person name="Loughran R.M."/>
            <person name="Pfannmuller K.M."/>
            <person name="Wasson B.J."/>
            <person name="Deadmond M.C."/>
            <person name="Paddock B.E."/>
            <person name="Koyack M.J."/>
            <person name="Gallegos D.A."/>
            <person name="Mitchell E.A."/>
            <person name="Ushijima B."/>
            <person name="Saw J.H."/>
            <person name="Mcphail K.L."/>
            <person name="Videau P."/>
        </authorList>
    </citation>
    <scope>NUCLEOTIDE SEQUENCE [LARGE SCALE GENOMIC DNA]</scope>
    <source>
        <strain evidence="4">5675061</strain>
    </source>
</reference>
<gene>
    <name evidence="3" type="ORF">HCJ92_09845</name>
</gene>
<protein>
    <recommendedName>
        <fullName evidence="5">Lipoprotein</fullName>
    </recommendedName>
</protein>
<feature type="compositionally biased region" description="Basic and acidic residues" evidence="1">
    <location>
        <begin position="81"/>
        <end position="104"/>
    </location>
</feature>
<name>A0ABX1AHC9_9ACTN</name>
<organism evidence="3 4">
    <name type="scientific">Streptomyces spiramenti</name>
    <dbReference type="NCBI Taxonomy" id="2720606"/>
    <lineage>
        <taxon>Bacteria</taxon>
        <taxon>Bacillati</taxon>
        <taxon>Actinomycetota</taxon>
        <taxon>Actinomycetes</taxon>
        <taxon>Kitasatosporales</taxon>
        <taxon>Streptomycetaceae</taxon>
        <taxon>Streptomyces</taxon>
    </lineage>
</organism>
<comment type="caution">
    <text evidence="3">The sequence shown here is derived from an EMBL/GenBank/DDBJ whole genome shotgun (WGS) entry which is preliminary data.</text>
</comment>
<evidence type="ECO:0000313" key="3">
    <source>
        <dbReference type="EMBL" id="NJP66579.1"/>
    </source>
</evidence>
<feature type="region of interest" description="Disordered" evidence="1">
    <location>
        <begin position="22"/>
        <end position="104"/>
    </location>
</feature>
<evidence type="ECO:0000313" key="4">
    <source>
        <dbReference type="Proteomes" id="UP000746503"/>
    </source>
</evidence>
<dbReference type="EMBL" id="JAAVJB010000058">
    <property type="protein sequence ID" value="NJP66579.1"/>
    <property type="molecule type" value="Genomic_DNA"/>
</dbReference>
<evidence type="ECO:0008006" key="5">
    <source>
        <dbReference type="Google" id="ProtNLM"/>
    </source>
</evidence>
<keyword evidence="4" id="KW-1185">Reference proteome</keyword>
<sequence length="295" mass="30813">MFRTRSLGVAAATLAVLAVTACGSGDSDGDEAGGKGGSVDAGENDATEEDTEGGEGDDPEGDDADADQVDAGEGDDGDETVGEHPESYEFTPDPDRVPQDAEQARELTTNAQLTPESWQDGMVAGEPFATAGTFTVLGDDCVWDRGELPDTVLDSLTHRINIPAGDGKGLVQTAVTVTVHSSDEHAVAEMDAVVQESFRCPDQELGGGQRLSGLLSMPMPEEDVLNADSSMFEAGRFSTDADPTSHDFVWSKSRIGPVTAAVSVKGAEGYDVVELLQVAAEGAAWVLYNIELELS</sequence>
<feature type="compositionally biased region" description="Acidic residues" evidence="1">
    <location>
        <begin position="42"/>
        <end position="80"/>
    </location>
</feature>
<dbReference type="Proteomes" id="UP000746503">
    <property type="component" value="Unassembled WGS sequence"/>
</dbReference>
<keyword evidence="2" id="KW-0732">Signal</keyword>
<evidence type="ECO:0000256" key="2">
    <source>
        <dbReference type="SAM" id="SignalP"/>
    </source>
</evidence>
<accession>A0ABX1AHC9</accession>
<feature type="chain" id="PRO_5045382054" description="Lipoprotein" evidence="2">
    <location>
        <begin position="22"/>
        <end position="295"/>
    </location>
</feature>